<organism evidence="1 2">
    <name type="scientific">Anaerocolumna chitinilytica</name>
    <dbReference type="NCBI Taxonomy" id="1727145"/>
    <lineage>
        <taxon>Bacteria</taxon>
        <taxon>Bacillati</taxon>
        <taxon>Bacillota</taxon>
        <taxon>Clostridia</taxon>
        <taxon>Lachnospirales</taxon>
        <taxon>Lachnospiraceae</taxon>
        <taxon>Anaerocolumna</taxon>
    </lineage>
</organism>
<dbReference type="Proteomes" id="UP000515703">
    <property type="component" value="Chromosome"/>
</dbReference>
<reference evidence="1 2" key="2">
    <citation type="submission" date="2020-08" db="EMBL/GenBank/DDBJ databases">
        <authorList>
            <person name="Ueki A."/>
            <person name="Tonouchi A."/>
        </authorList>
    </citation>
    <scope>NUCLEOTIDE SEQUENCE [LARGE SCALE GENOMIC DNA]</scope>
    <source>
        <strain evidence="1 2">CTTW</strain>
    </source>
</reference>
<dbReference type="InterPro" id="IPR029039">
    <property type="entry name" value="Flavoprotein-like_sf"/>
</dbReference>
<dbReference type="Gene3D" id="3.40.50.360">
    <property type="match status" value="1"/>
</dbReference>
<accession>A0A7I8DP05</accession>
<dbReference type="EMBL" id="AP023368">
    <property type="protein sequence ID" value="BCJ99054.1"/>
    <property type="molecule type" value="Genomic_DNA"/>
</dbReference>
<protein>
    <recommendedName>
        <fullName evidence="3">Flavodoxin</fullName>
    </recommendedName>
</protein>
<evidence type="ECO:0008006" key="3">
    <source>
        <dbReference type="Google" id="ProtNLM"/>
    </source>
</evidence>
<proteinExistence type="predicted"/>
<dbReference type="RefSeq" id="WP_185259335.1">
    <property type="nucleotide sequence ID" value="NZ_AP023368.1"/>
</dbReference>
<name>A0A7I8DP05_9FIRM</name>
<reference evidence="1 2" key="1">
    <citation type="submission" date="2020-08" db="EMBL/GenBank/DDBJ databases">
        <title>Draft genome sequencing of an Anaerocolumna strain isolated from anoxic soil subjected to BSD treatment.</title>
        <authorList>
            <person name="Uek A."/>
            <person name="Tonouchi A."/>
        </authorList>
    </citation>
    <scope>NUCLEOTIDE SEQUENCE [LARGE SCALE GENOMIC DNA]</scope>
    <source>
        <strain evidence="1 2">CTTW</strain>
    </source>
</reference>
<dbReference type="SUPFAM" id="SSF52218">
    <property type="entry name" value="Flavoproteins"/>
    <property type="match status" value="1"/>
</dbReference>
<dbReference type="KEGG" id="acht:bsdcttw_20950"/>
<dbReference type="AlphaFoldDB" id="A0A7I8DP05"/>
<evidence type="ECO:0000313" key="2">
    <source>
        <dbReference type="Proteomes" id="UP000515703"/>
    </source>
</evidence>
<evidence type="ECO:0000313" key="1">
    <source>
        <dbReference type="EMBL" id="BCJ99054.1"/>
    </source>
</evidence>
<sequence length="178" mass="19541">MNIKVISYSFTGNNESLACSIAQELSAEHIKVSEPKPRTMGIIILDMLFKRIPRVQPTPEELNGYDLLLFLGPVWMGQVAAPLRSYLRHLKSHPANYAFISISGGADAGNGKLEGDLEKRTGIKPAAIIDLHIADLLPVSNKVERKDTASYKINNNDITKLTSITMTQLTSAIPRIKG</sequence>
<keyword evidence="2" id="KW-1185">Reference proteome</keyword>
<gene>
    <name evidence="1" type="ORF">bsdcttw_20950</name>
</gene>